<proteinExistence type="predicted"/>
<accession>A0A6A5W8R1</accession>
<evidence type="ECO:0000313" key="1">
    <source>
        <dbReference type="EMBL" id="KAF1994026.1"/>
    </source>
</evidence>
<reference evidence="1" key="1">
    <citation type="journal article" date="2020" name="Stud. Mycol.">
        <title>101 Dothideomycetes genomes: a test case for predicting lifestyles and emergence of pathogens.</title>
        <authorList>
            <person name="Haridas S."/>
            <person name="Albert R."/>
            <person name="Binder M."/>
            <person name="Bloem J."/>
            <person name="Labutti K."/>
            <person name="Salamov A."/>
            <person name="Andreopoulos B."/>
            <person name="Baker S."/>
            <person name="Barry K."/>
            <person name="Bills G."/>
            <person name="Bluhm B."/>
            <person name="Cannon C."/>
            <person name="Castanera R."/>
            <person name="Culley D."/>
            <person name="Daum C."/>
            <person name="Ezra D."/>
            <person name="Gonzalez J."/>
            <person name="Henrissat B."/>
            <person name="Kuo A."/>
            <person name="Liang C."/>
            <person name="Lipzen A."/>
            <person name="Lutzoni F."/>
            <person name="Magnuson J."/>
            <person name="Mondo S."/>
            <person name="Nolan M."/>
            <person name="Ohm R."/>
            <person name="Pangilinan J."/>
            <person name="Park H.-J."/>
            <person name="Ramirez L."/>
            <person name="Alfaro M."/>
            <person name="Sun H."/>
            <person name="Tritt A."/>
            <person name="Yoshinaga Y."/>
            <person name="Zwiers L.-H."/>
            <person name="Turgeon B."/>
            <person name="Goodwin S."/>
            <person name="Spatafora J."/>
            <person name="Crous P."/>
            <person name="Grigoriev I."/>
        </authorList>
    </citation>
    <scope>NUCLEOTIDE SEQUENCE</scope>
    <source>
        <strain evidence="1">CBS 123094</strain>
    </source>
</reference>
<dbReference type="OrthoDB" id="3944226at2759"/>
<feature type="non-terminal residue" evidence="1">
    <location>
        <position position="1"/>
    </location>
</feature>
<name>A0A6A5W8R1_9PLEO</name>
<dbReference type="AlphaFoldDB" id="A0A6A5W8R1"/>
<organism evidence="1 2">
    <name type="scientific">Amniculicola lignicola CBS 123094</name>
    <dbReference type="NCBI Taxonomy" id="1392246"/>
    <lineage>
        <taxon>Eukaryota</taxon>
        <taxon>Fungi</taxon>
        <taxon>Dikarya</taxon>
        <taxon>Ascomycota</taxon>
        <taxon>Pezizomycotina</taxon>
        <taxon>Dothideomycetes</taxon>
        <taxon>Pleosporomycetidae</taxon>
        <taxon>Pleosporales</taxon>
        <taxon>Amniculicolaceae</taxon>
        <taxon>Amniculicola</taxon>
    </lineage>
</organism>
<dbReference type="EMBL" id="ML977674">
    <property type="protein sequence ID" value="KAF1994026.1"/>
    <property type="molecule type" value="Genomic_DNA"/>
</dbReference>
<keyword evidence="2" id="KW-1185">Reference proteome</keyword>
<evidence type="ECO:0000313" key="2">
    <source>
        <dbReference type="Proteomes" id="UP000799779"/>
    </source>
</evidence>
<dbReference type="Proteomes" id="UP000799779">
    <property type="component" value="Unassembled WGS sequence"/>
</dbReference>
<sequence length="80" mass="8669">TCIYPDPFVTNPRAACACRPGYRAAAPVDDVASHWRLQVPGLEDFVWVAEGVECNTRCDGDPGTPDCREVTALAKECLSN</sequence>
<protein>
    <submittedName>
        <fullName evidence="1">Uncharacterized protein</fullName>
    </submittedName>
</protein>
<gene>
    <name evidence="1" type="ORF">P154DRAFT_448640</name>
</gene>